<keyword evidence="2" id="KW-0677">Repeat</keyword>
<dbReference type="EMBL" id="AP009325">
    <property type="protein sequence ID" value="BAG70980.1"/>
    <property type="molecule type" value="Genomic_DNA"/>
</dbReference>
<feature type="compositionally biased region" description="Low complexity" evidence="4">
    <location>
        <begin position="38"/>
        <end position="49"/>
    </location>
</feature>
<feature type="repeat" description="PPR" evidence="3">
    <location>
        <begin position="536"/>
        <end position="570"/>
    </location>
</feature>
<dbReference type="InterPro" id="IPR057027">
    <property type="entry name" value="TPR_mt"/>
</dbReference>
<name>B5RHT1_MUSBA</name>
<reference evidence="6" key="2">
    <citation type="journal article" date="2008" name="J. Virol.">
        <title>A single Banana streak virus integration event in the banana genome as the origin of infectious endogenous pararetrovirus.</title>
        <authorList>
            <person name="Gayral P."/>
            <person name="Noa-Carrazana J.C."/>
            <person name="Lescot M."/>
            <person name="Lheureux F."/>
            <person name="Lockhart B.E."/>
            <person name="Matsumoto T."/>
            <person name="Piffanelli P."/>
            <person name="Iskra-Caruana M.L."/>
        </authorList>
    </citation>
    <scope>NUCLEOTIDE SEQUENCE</scope>
</reference>
<feature type="repeat" description="PPR" evidence="3">
    <location>
        <begin position="282"/>
        <end position="316"/>
    </location>
</feature>
<feature type="region of interest" description="Disordered" evidence="4">
    <location>
        <begin position="20"/>
        <end position="50"/>
    </location>
</feature>
<comment type="similarity">
    <text evidence="1">Belongs to the PPR family. P subfamily.</text>
</comment>
<evidence type="ECO:0000256" key="2">
    <source>
        <dbReference type="ARBA" id="ARBA00022737"/>
    </source>
</evidence>
<feature type="repeat" description="PPR" evidence="3">
    <location>
        <begin position="571"/>
        <end position="605"/>
    </location>
</feature>
<dbReference type="Gene3D" id="1.25.40.10">
    <property type="entry name" value="Tetratricopeptide repeat domain"/>
    <property type="match status" value="5"/>
</dbReference>
<dbReference type="SUPFAM" id="SSF48452">
    <property type="entry name" value="TPR-like"/>
    <property type="match status" value="1"/>
</dbReference>
<feature type="repeat" description="PPR" evidence="3">
    <location>
        <begin position="460"/>
        <end position="494"/>
    </location>
</feature>
<organism evidence="6">
    <name type="scientific">Musa balbisiana</name>
    <name type="common">Banana</name>
    <dbReference type="NCBI Taxonomy" id="52838"/>
    <lineage>
        <taxon>Eukaryota</taxon>
        <taxon>Viridiplantae</taxon>
        <taxon>Streptophyta</taxon>
        <taxon>Embryophyta</taxon>
        <taxon>Tracheophyta</taxon>
        <taxon>Spermatophyta</taxon>
        <taxon>Magnoliopsida</taxon>
        <taxon>Liliopsida</taxon>
        <taxon>Zingiberales</taxon>
        <taxon>Musaceae</taxon>
        <taxon>Musa</taxon>
    </lineage>
</organism>
<evidence type="ECO:0000313" key="6">
    <source>
        <dbReference type="EMBL" id="BAG70980.1"/>
    </source>
</evidence>
<dbReference type="Pfam" id="PF13041">
    <property type="entry name" value="PPR_2"/>
    <property type="match status" value="1"/>
</dbReference>
<feature type="repeat" description="PPR" evidence="3">
    <location>
        <begin position="247"/>
        <end position="281"/>
    </location>
</feature>
<feature type="repeat" description="PPR" evidence="3">
    <location>
        <begin position="317"/>
        <end position="351"/>
    </location>
</feature>
<dbReference type="NCBIfam" id="TIGR00756">
    <property type="entry name" value="PPR"/>
    <property type="match status" value="5"/>
</dbReference>
<reference evidence="6" key="1">
    <citation type="journal article" date="2008" name="BMC Genomics">
        <title>Insights into the Musa genome: syntenic relationships to rice and between Musa species.</title>
        <authorList>
            <person name="Lescot M."/>
            <person name="Piffanelli P."/>
            <person name="Ciampi A.Y."/>
            <person name="Ruiz M."/>
            <person name="Blanc G."/>
            <person name="Leebens-Mack J."/>
            <person name="da Silva F.R."/>
            <person name="Santos C.M."/>
            <person name="D'Hont A."/>
            <person name="Garsmeur O."/>
            <person name="Vilarinhos A.D."/>
            <person name="Kanamori H."/>
            <person name="Matsumoto T."/>
            <person name="Ronning C.M."/>
            <person name="Cheung F."/>
            <person name="Haas B.J."/>
            <person name="Althoff R."/>
            <person name="Arbogast T."/>
            <person name="Hine E."/>
            <person name="Pappas G.J.Jr."/>
            <person name="Sasaki T."/>
            <person name="Souza M.T.Jr."/>
            <person name="Miller R.N."/>
            <person name="Glaszmann J.C."/>
            <person name="Town C.D."/>
        </authorList>
    </citation>
    <scope>NUCLEOTIDE SEQUENCE</scope>
</reference>
<evidence type="ECO:0000256" key="1">
    <source>
        <dbReference type="ARBA" id="ARBA00007626"/>
    </source>
</evidence>
<dbReference type="Pfam" id="PF23276">
    <property type="entry name" value="TPR_24"/>
    <property type="match status" value="1"/>
</dbReference>
<feature type="repeat" description="PPR" evidence="3">
    <location>
        <begin position="502"/>
        <end position="532"/>
    </location>
</feature>
<dbReference type="AlphaFoldDB" id="B5RHT1"/>
<evidence type="ECO:0000259" key="5">
    <source>
        <dbReference type="Pfam" id="PF23276"/>
    </source>
</evidence>
<feature type="region of interest" description="Disordered" evidence="4">
    <location>
        <begin position="80"/>
        <end position="112"/>
    </location>
</feature>
<feature type="repeat" description="PPR" evidence="3">
    <location>
        <begin position="352"/>
        <end position="386"/>
    </location>
</feature>
<evidence type="ECO:0000256" key="4">
    <source>
        <dbReference type="SAM" id="MobiDB-lite"/>
    </source>
</evidence>
<dbReference type="InterPro" id="IPR050667">
    <property type="entry name" value="PPR-containing_protein"/>
</dbReference>
<dbReference type="InterPro" id="IPR011990">
    <property type="entry name" value="TPR-like_helical_dom_sf"/>
</dbReference>
<feature type="compositionally biased region" description="Basic and acidic residues" evidence="4">
    <location>
        <begin position="20"/>
        <end position="31"/>
    </location>
</feature>
<dbReference type="Pfam" id="PF01535">
    <property type="entry name" value="PPR"/>
    <property type="match status" value="5"/>
</dbReference>
<sequence>MEEETRIKTRQRAKIIIDKMEAQTQGRKPESSEGMAYLPSSSPLTSSAAHRAAKTLTLASLSPGSILHHAFSSSSYSDLTPAAAAAGDPGPSDPDSSSASPPPCRDNSTKKEEQLHETICYMMARRPWTTRLQNSIRSLARSFDQSLVLAVLRGARHPDHALHFFRWVEKTGFRHDPDTYREIILLLARASMLNHARCILLDDMPDRLVPPSEDMFASLIEGYGCARIPQEAVKIFRRLPELGVTRTVRSYDAVFKAILRSGRVAMARRLFNAMIAEGVLPVLSTYNTLLWGFCLSIKMETAQRFFADMKERGIAPDLVTYNTILNGWARAKKMDDAEKVFAEMTAAGFAPNSISYNIMIKGYVCSGRVDDGLRMFSEMGEKGLRFSEKTFAALMPGLCDDVGRAAEARKALNEMAKLQLTPSDKSIFLRLVTSLCESGDLEGALEVHRKTSQFNHVVVDPMQYGVLLESLCKGEKHESAIALLDELLEKGTMQSPQYPTLEPSAYNPMIEYLCDHGDTKKAEAFFRQLMKKGVDDKVAFNSLIRGHAKEGMPEAASEILTIMTRHGVPTDADSYVLLVESFLKKSEPADARTALDSMMEQGHLPSASLFRSVMVALFDDGRVQTASRVMKSMIEKGVKENMDMVHKILDALFMRGHVEEALGRINLMIMNDCTPDIDHLLITLCDSDKATEAQKLVEFALERDCDVSFSSYDRVLDVLYTAGKTLPAYSILCKIKAKGGVVDKKGCDAIIKSLIAEGNTKQADILSRILAGKAPSRKSGERVAMDAF</sequence>
<dbReference type="InterPro" id="IPR002885">
    <property type="entry name" value="PPR_rpt"/>
</dbReference>
<protein>
    <submittedName>
        <fullName evidence="6">Pentatricopeptide (PPR) repeat-containing protein</fullName>
    </submittedName>
</protein>
<accession>B5RHT1</accession>
<proteinExistence type="inferred from homology"/>
<feature type="compositionally biased region" description="Low complexity" evidence="4">
    <location>
        <begin position="81"/>
        <end position="99"/>
    </location>
</feature>
<dbReference type="PANTHER" id="PTHR47939">
    <property type="entry name" value="MEMBRANE-ASSOCIATED SALT-INDUCIBLE PROTEIN-LIKE"/>
    <property type="match status" value="1"/>
</dbReference>
<dbReference type="PROSITE" id="PS51375">
    <property type="entry name" value="PPR"/>
    <property type="match status" value="9"/>
</dbReference>
<evidence type="ECO:0000256" key="3">
    <source>
        <dbReference type="PROSITE-ProRule" id="PRU00708"/>
    </source>
</evidence>
<feature type="domain" description="Pentatricopeptide repeat-containing protein-mitochondrial" evidence="5">
    <location>
        <begin position="548"/>
        <end position="663"/>
    </location>
</feature>
<feature type="repeat" description="PPR" evidence="3">
    <location>
        <begin position="387"/>
        <end position="422"/>
    </location>
</feature>
<dbReference type="PANTHER" id="PTHR47939:SF13">
    <property type="entry name" value="OS03G0201400 PROTEIN"/>
    <property type="match status" value="1"/>
</dbReference>